<evidence type="ECO:0000313" key="2">
    <source>
        <dbReference type="Proteomes" id="UP000299102"/>
    </source>
</evidence>
<sequence length="195" mass="22211">MVTDFLRGAPEPVKLAGPRANRFWGADLYKNKPARWALLRWKKTIKLATLLPTPLYISRKNGGRGRRLPRASYRDRCSTEVDKKSKTERDTACAFVPLRERPIYIELLIPEGQGQTFRTAVTPGTWSLLRDARIKLRVIRTYYPHIYQFNRTPAAPHRRPVASGVVNYLLWPGRPTPMQSVHQGPSPEAAAYCGT</sequence>
<dbReference type="Proteomes" id="UP000299102">
    <property type="component" value="Unassembled WGS sequence"/>
</dbReference>
<organism evidence="1 2">
    <name type="scientific">Eumeta variegata</name>
    <name type="common">Bagworm moth</name>
    <name type="synonym">Eumeta japonica</name>
    <dbReference type="NCBI Taxonomy" id="151549"/>
    <lineage>
        <taxon>Eukaryota</taxon>
        <taxon>Metazoa</taxon>
        <taxon>Ecdysozoa</taxon>
        <taxon>Arthropoda</taxon>
        <taxon>Hexapoda</taxon>
        <taxon>Insecta</taxon>
        <taxon>Pterygota</taxon>
        <taxon>Neoptera</taxon>
        <taxon>Endopterygota</taxon>
        <taxon>Lepidoptera</taxon>
        <taxon>Glossata</taxon>
        <taxon>Ditrysia</taxon>
        <taxon>Tineoidea</taxon>
        <taxon>Psychidae</taxon>
        <taxon>Oiketicinae</taxon>
        <taxon>Eumeta</taxon>
    </lineage>
</organism>
<reference evidence="1 2" key="1">
    <citation type="journal article" date="2019" name="Commun. Biol.">
        <title>The bagworm genome reveals a unique fibroin gene that provides high tensile strength.</title>
        <authorList>
            <person name="Kono N."/>
            <person name="Nakamura H."/>
            <person name="Ohtoshi R."/>
            <person name="Tomita M."/>
            <person name="Numata K."/>
            <person name="Arakawa K."/>
        </authorList>
    </citation>
    <scope>NUCLEOTIDE SEQUENCE [LARGE SCALE GENOMIC DNA]</scope>
</reference>
<gene>
    <name evidence="1" type="ORF">EVAR_21472_1</name>
</gene>
<dbReference type="EMBL" id="BGZK01001953">
    <property type="protein sequence ID" value="GBP88725.1"/>
    <property type="molecule type" value="Genomic_DNA"/>
</dbReference>
<name>A0A4C1ZQA0_EUMVA</name>
<protein>
    <submittedName>
        <fullName evidence="1">Uncharacterized protein</fullName>
    </submittedName>
</protein>
<evidence type="ECO:0000313" key="1">
    <source>
        <dbReference type="EMBL" id="GBP88725.1"/>
    </source>
</evidence>
<comment type="caution">
    <text evidence="1">The sequence shown here is derived from an EMBL/GenBank/DDBJ whole genome shotgun (WGS) entry which is preliminary data.</text>
</comment>
<proteinExistence type="predicted"/>
<dbReference type="AlphaFoldDB" id="A0A4C1ZQA0"/>
<accession>A0A4C1ZQA0</accession>
<keyword evidence="2" id="KW-1185">Reference proteome</keyword>